<feature type="compositionally biased region" description="Basic and acidic residues" evidence="2">
    <location>
        <begin position="1"/>
        <end position="12"/>
    </location>
</feature>
<evidence type="ECO:0000256" key="2">
    <source>
        <dbReference type="SAM" id="MobiDB-lite"/>
    </source>
</evidence>
<dbReference type="EMBL" id="JAAOZQ010000062">
    <property type="protein sequence ID" value="KAF7521514.1"/>
    <property type="molecule type" value="Genomic_DNA"/>
</dbReference>
<name>A0A9P5GFC3_PENCR</name>
<reference evidence="4" key="1">
    <citation type="submission" date="2020-02" db="EMBL/GenBank/DDBJ databases">
        <authorList>
            <person name="Lichtner F.J."/>
        </authorList>
    </citation>
    <scope>NUCLEOTIDE SEQUENCE</scope>
    <source>
        <strain evidence="4">G10</strain>
    </source>
</reference>
<dbReference type="InterPro" id="IPR056884">
    <property type="entry name" value="NPHP3-like_N"/>
</dbReference>
<evidence type="ECO:0000313" key="5">
    <source>
        <dbReference type="Proteomes" id="UP000701341"/>
    </source>
</evidence>
<feature type="region of interest" description="Disordered" evidence="2">
    <location>
        <begin position="1"/>
        <end position="61"/>
    </location>
</feature>
<proteinExistence type="predicted"/>
<gene>
    <name evidence="4" type="ORF">PCG10_008293</name>
</gene>
<evidence type="ECO:0000313" key="4">
    <source>
        <dbReference type="EMBL" id="KAF7521514.1"/>
    </source>
</evidence>
<accession>A0A9P5GFC3</accession>
<dbReference type="PROSITE" id="PS50837">
    <property type="entry name" value="NACHT"/>
    <property type="match status" value="1"/>
</dbReference>
<dbReference type="Pfam" id="PF17100">
    <property type="entry name" value="NACHT_N"/>
    <property type="match status" value="1"/>
</dbReference>
<comment type="caution">
    <text evidence="4">The sequence shown here is derived from an EMBL/GenBank/DDBJ whole genome shotgun (WGS) entry which is preliminary data.</text>
</comment>
<keyword evidence="1" id="KW-0677">Repeat</keyword>
<protein>
    <recommendedName>
        <fullName evidence="3">NACHT domain-containing protein</fullName>
    </recommendedName>
</protein>
<dbReference type="Proteomes" id="UP000701341">
    <property type="component" value="Unassembled WGS sequence"/>
</dbReference>
<organism evidence="4 5">
    <name type="scientific">Penicillium crustosum</name>
    <name type="common">Blue mold fungus</name>
    <dbReference type="NCBI Taxonomy" id="36656"/>
    <lineage>
        <taxon>Eukaryota</taxon>
        <taxon>Fungi</taxon>
        <taxon>Dikarya</taxon>
        <taxon>Ascomycota</taxon>
        <taxon>Pezizomycotina</taxon>
        <taxon>Eurotiomycetes</taxon>
        <taxon>Eurotiomycetidae</taxon>
        <taxon>Eurotiales</taxon>
        <taxon>Aspergillaceae</taxon>
        <taxon>Penicillium</taxon>
    </lineage>
</organism>
<feature type="domain" description="NACHT" evidence="3">
    <location>
        <begin position="362"/>
        <end position="511"/>
    </location>
</feature>
<dbReference type="Gene3D" id="3.40.50.300">
    <property type="entry name" value="P-loop containing nucleotide triphosphate hydrolases"/>
    <property type="match status" value="1"/>
</dbReference>
<dbReference type="SUPFAM" id="SSF52540">
    <property type="entry name" value="P-loop containing nucleoside triphosphate hydrolases"/>
    <property type="match status" value="1"/>
</dbReference>
<dbReference type="InterPro" id="IPR027417">
    <property type="entry name" value="P-loop_NTPase"/>
</dbReference>
<dbReference type="InterPro" id="IPR007111">
    <property type="entry name" value="NACHT_NTPase"/>
</dbReference>
<dbReference type="InterPro" id="IPR031359">
    <property type="entry name" value="NACHT_N"/>
</dbReference>
<dbReference type="Pfam" id="PF24883">
    <property type="entry name" value="NPHP3_N"/>
    <property type="match status" value="1"/>
</dbReference>
<evidence type="ECO:0000259" key="3">
    <source>
        <dbReference type="PROSITE" id="PS50837"/>
    </source>
</evidence>
<keyword evidence="5" id="KW-1185">Reference proteome</keyword>
<feature type="compositionally biased region" description="Polar residues" evidence="2">
    <location>
        <begin position="27"/>
        <end position="55"/>
    </location>
</feature>
<dbReference type="PANTHER" id="PTHR10039">
    <property type="entry name" value="AMELOGENIN"/>
    <property type="match status" value="1"/>
</dbReference>
<dbReference type="AlphaFoldDB" id="A0A9P5GFC3"/>
<evidence type="ECO:0000256" key="1">
    <source>
        <dbReference type="ARBA" id="ARBA00022737"/>
    </source>
</evidence>
<sequence>MEKPHRSWKEVLRIQSSKHKPTGLENGDNTSPANSVHSATTHPSSTVLVDSGSQEITHKPKRKAIDISPDKLWHQAYDDLKIKEPKLLEGYEILLSTKLPLDQTNKVNEQSQQNKLSQMNLLLEAALDKTAKISKIEGKFGEAIDVVRSVSKPVGAGLSAVPAAAAAWAGICVAIEFLANAENEAKKNREGITKVILKMKWYSSLSKLFDQKSSMANDHLTELREQLAERILDLYKEILQYIIESICSHYRNQGVRYLRDLVKLDDWDGKLSGVEEAEAGVKAAAKVIGVQQTSSYLELLVNMRRSQAEDALMEKCWVSDMDADIELLQGLKDKLLPESYEWALRTQEYQSFTNWDDGNSNKLLWMRGDAGKGKTMLLMGIVEDLKARLQTRFDECCLSYFFCRGTNDKVNTATSVLRGLIWMLLRQEKSLIHHLDTFKGNQLNAFNDGSAFFQLKKVFLEIIQDNSLGRVFFVIDALDECKRGEPGLAQLLNLITETAKNDKVKWLLSSRNEPEIKTFLGKGMTNVQLSLEVNSVAVGNAVNAYIDLRTRMCSTA</sequence>